<name>A0A934TRR4_9BURK</name>
<gene>
    <name evidence="1" type="ORF">JJB11_08770</name>
</gene>
<reference evidence="1" key="1">
    <citation type="journal article" date="2012" name="J. Microbiol. Biotechnol.">
        <title>Ramlibacter ginsenosidimutans sp. nov., with ginsenoside-converting activity.</title>
        <authorList>
            <person name="Wang L."/>
            <person name="An D.S."/>
            <person name="Kim S.G."/>
            <person name="Jin F.X."/>
            <person name="Kim S.C."/>
            <person name="Lee S.T."/>
            <person name="Im W.T."/>
        </authorList>
    </citation>
    <scope>NUCLEOTIDE SEQUENCE</scope>
    <source>
        <strain evidence="1">KACC 17527</strain>
    </source>
</reference>
<protein>
    <submittedName>
        <fullName evidence="1">Uncharacterized protein</fullName>
    </submittedName>
</protein>
<evidence type="ECO:0000313" key="2">
    <source>
        <dbReference type="Proteomes" id="UP000630528"/>
    </source>
</evidence>
<evidence type="ECO:0000313" key="1">
    <source>
        <dbReference type="EMBL" id="MBK6006189.1"/>
    </source>
</evidence>
<proteinExistence type="predicted"/>
<comment type="caution">
    <text evidence="1">The sequence shown here is derived from an EMBL/GenBank/DDBJ whole genome shotgun (WGS) entry which is preliminary data.</text>
</comment>
<dbReference type="AlphaFoldDB" id="A0A934TRR4"/>
<dbReference type="Proteomes" id="UP000630528">
    <property type="component" value="Unassembled WGS sequence"/>
</dbReference>
<sequence>MTTATCTKAQIANETAKTAGQGFKKSVIIEGFADRSEVGKRRRRKPEDLAGIVNNIQPISVGV</sequence>
<organism evidence="1 2">
    <name type="scientific">Ramlibacter ginsenosidimutans</name>
    <dbReference type="NCBI Taxonomy" id="502333"/>
    <lineage>
        <taxon>Bacteria</taxon>
        <taxon>Pseudomonadati</taxon>
        <taxon>Pseudomonadota</taxon>
        <taxon>Betaproteobacteria</taxon>
        <taxon>Burkholderiales</taxon>
        <taxon>Comamonadaceae</taxon>
        <taxon>Ramlibacter</taxon>
    </lineage>
</organism>
<reference evidence="1" key="2">
    <citation type="submission" date="2021-01" db="EMBL/GenBank/DDBJ databases">
        <authorList>
            <person name="Kang M."/>
        </authorList>
    </citation>
    <scope>NUCLEOTIDE SEQUENCE</scope>
    <source>
        <strain evidence="1">KACC 17527</strain>
    </source>
</reference>
<accession>A0A934TRR4</accession>
<dbReference type="RefSeq" id="WP_201168586.1">
    <property type="nucleotide sequence ID" value="NZ_JAEPWM010000002.1"/>
</dbReference>
<dbReference type="EMBL" id="JAEPWM010000002">
    <property type="protein sequence ID" value="MBK6006189.1"/>
    <property type="molecule type" value="Genomic_DNA"/>
</dbReference>
<keyword evidence="2" id="KW-1185">Reference proteome</keyword>